<keyword evidence="2" id="KW-1185">Reference proteome</keyword>
<dbReference type="Proteomes" id="UP001143856">
    <property type="component" value="Unassembled WGS sequence"/>
</dbReference>
<gene>
    <name evidence="1" type="ORF">NUW58_g9648</name>
</gene>
<evidence type="ECO:0000313" key="2">
    <source>
        <dbReference type="Proteomes" id="UP001143856"/>
    </source>
</evidence>
<name>A0ACC1MU97_9PEZI</name>
<protein>
    <submittedName>
        <fullName evidence="1">Uncharacterized protein</fullName>
    </submittedName>
</protein>
<accession>A0ACC1MU97</accession>
<dbReference type="EMBL" id="JAPDGR010003617">
    <property type="protein sequence ID" value="KAJ2970582.1"/>
    <property type="molecule type" value="Genomic_DNA"/>
</dbReference>
<comment type="caution">
    <text evidence="1">The sequence shown here is derived from an EMBL/GenBank/DDBJ whole genome shotgun (WGS) entry which is preliminary data.</text>
</comment>
<proteinExistence type="predicted"/>
<reference evidence="1" key="1">
    <citation type="submission" date="2022-10" db="EMBL/GenBank/DDBJ databases">
        <title>Genome Sequence of Xylaria curta.</title>
        <authorList>
            <person name="Buettner E."/>
        </authorList>
    </citation>
    <scope>NUCLEOTIDE SEQUENCE</scope>
    <source>
        <strain evidence="1">Babe10</strain>
    </source>
</reference>
<sequence length="158" mass="17868">MDSEATNSPRSRRKQTALALIDAYTSLNPEAVMALRTEDSIHQILPRSLNRAAMNSTRYATYLTTILMPYIKSVSVTVEELLEDAAQNKIAAWVHWDATTAVGPWREDFVWILHLNEAGDKVTRSLEFVEGTSDYPSRLRKHIARIKGAGEIKRREAL</sequence>
<organism evidence="1 2">
    <name type="scientific">Xylaria curta</name>
    <dbReference type="NCBI Taxonomy" id="42375"/>
    <lineage>
        <taxon>Eukaryota</taxon>
        <taxon>Fungi</taxon>
        <taxon>Dikarya</taxon>
        <taxon>Ascomycota</taxon>
        <taxon>Pezizomycotina</taxon>
        <taxon>Sordariomycetes</taxon>
        <taxon>Xylariomycetidae</taxon>
        <taxon>Xylariales</taxon>
        <taxon>Xylariaceae</taxon>
        <taxon>Xylaria</taxon>
    </lineage>
</organism>
<evidence type="ECO:0000313" key="1">
    <source>
        <dbReference type="EMBL" id="KAJ2970582.1"/>
    </source>
</evidence>